<proteinExistence type="predicted"/>
<dbReference type="GO" id="GO:0005524">
    <property type="term" value="F:ATP binding"/>
    <property type="evidence" value="ECO:0007669"/>
    <property type="project" value="UniProtKB-KW"/>
</dbReference>
<dbReference type="GO" id="GO:0016787">
    <property type="term" value="F:hydrolase activity"/>
    <property type="evidence" value="ECO:0007669"/>
    <property type="project" value="UniProtKB-KW"/>
</dbReference>
<reference evidence="5" key="1">
    <citation type="submission" date="2019-08" db="EMBL/GenBank/DDBJ databases">
        <authorList>
            <person name="Kucharzyk K."/>
            <person name="Murdoch R.W."/>
            <person name="Higgins S."/>
            <person name="Loffler F."/>
        </authorList>
    </citation>
    <scope>NUCLEOTIDE SEQUENCE</scope>
</reference>
<dbReference type="EC" id="3.6.3.17" evidence="5"/>
<dbReference type="InterPro" id="IPR050107">
    <property type="entry name" value="ABC_carbohydrate_import_ATPase"/>
</dbReference>
<comment type="caution">
    <text evidence="5">The sequence shown here is derived from an EMBL/GenBank/DDBJ whole genome shotgun (WGS) entry which is preliminary data.</text>
</comment>
<evidence type="ECO:0000313" key="5">
    <source>
        <dbReference type="EMBL" id="MPN46035.1"/>
    </source>
</evidence>
<keyword evidence="4 5" id="KW-0067">ATP-binding</keyword>
<keyword evidence="5" id="KW-0378">Hydrolase</keyword>
<sequence length="163" mass="17651">MGLVGSMNIPDNLLLKTYRDQPGLFLDRKSAREEAKELINRLDISTPGLSTAVQKLSGGNVQKVLLGREINLSPRVLITAYPVRGLDIGASMRIYEMLGEQKQKGVGVLFIGEDLDVLLALCDRIAVLSSGKLTAIVDSRFATKALLGMKMAGLTTDKEDAYA</sequence>
<dbReference type="AlphaFoldDB" id="A0A645I409"/>
<keyword evidence="1" id="KW-0813">Transport</keyword>
<evidence type="ECO:0000256" key="4">
    <source>
        <dbReference type="ARBA" id="ARBA00022840"/>
    </source>
</evidence>
<evidence type="ECO:0000256" key="1">
    <source>
        <dbReference type="ARBA" id="ARBA00022448"/>
    </source>
</evidence>
<protein>
    <submittedName>
        <fullName evidence="5">Galactose/methyl galactoside import ATP-binding protein MglA</fullName>
        <ecNumber evidence="5">3.6.3.17</ecNumber>
    </submittedName>
</protein>
<dbReference type="EMBL" id="VSSQ01106346">
    <property type="protein sequence ID" value="MPN46035.1"/>
    <property type="molecule type" value="Genomic_DNA"/>
</dbReference>
<evidence type="ECO:0000256" key="3">
    <source>
        <dbReference type="ARBA" id="ARBA00022741"/>
    </source>
</evidence>
<keyword evidence="3" id="KW-0547">Nucleotide-binding</keyword>
<dbReference type="PANTHER" id="PTHR43790">
    <property type="entry name" value="CARBOHYDRATE TRANSPORT ATP-BINDING PROTEIN MG119-RELATED"/>
    <property type="match status" value="1"/>
</dbReference>
<dbReference type="InterPro" id="IPR027417">
    <property type="entry name" value="P-loop_NTPase"/>
</dbReference>
<accession>A0A645I409</accession>
<keyword evidence="2" id="KW-0677">Repeat</keyword>
<dbReference type="Gene3D" id="3.40.50.300">
    <property type="entry name" value="P-loop containing nucleotide triphosphate hydrolases"/>
    <property type="match status" value="1"/>
</dbReference>
<gene>
    <name evidence="5" type="primary">mglA_77</name>
    <name evidence="5" type="ORF">SDC9_193614</name>
</gene>
<organism evidence="5">
    <name type="scientific">bioreactor metagenome</name>
    <dbReference type="NCBI Taxonomy" id="1076179"/>
    <lineage>
        <taxon>unclassified sequences</taxon>
        <taxon>metagenomes</taxon>
        <taxon>ecological metagenomes</taxon>
    </lineage>
</organism>
<name>A0A645I409_9ZZZZ</name>
<evidence type="ECO:0000256" key="2">
    <source>
        <dbReference type="ARBA" id="ARBA00022737"/>
    </source>
</evidence>
<dbReference type="PANTHER" id="PTHR43790:SF9">
    <property type="entry name" value="GALACTOFURANOSE TRANSPORTER ATP-BINDING PROTEIN YTFR"/>
    <property type="match status" value="1"/>
</dbReference>
<dbReference type="SUPFAM" id="SSF52540">
    <property type="entry name" value="P-loop containing nucleoside triphosphate hydrolases"/>
    <property type="match status" value="1"/>
</dbReference>